<reference evidence="2 3" key="1">
    <citation type="journal article" date="2019" name="Nat. Ecol. Evol.">
        <title>Megaphylogeny resolves global patterns of mushroom evolution.</title>
        <authorList>
            <person name="Varga T."/>
            <person name="Krizsan K."/>
            <person name="Foldi C."/>
            <person name="Dima B."/>
            <person name="Sanchez-Garcia M."/>
            <person name="Sanchez-Ramirez S."/>
            <person name="Szollosi G.J."/>
            <person name="Szarkandi J.G."/>
            <person name="Papp V."/>
            <person name="Albert L."/>
            <person name="Andreopoulos W."/>
            <person name="Angelini C."/>
            <person name="Antonin V."/>
            <person name="Barry K.W."/>
            <person name="Bougher N.L."/>
            <person name="Buchanan P."/>
            <person name="Buyck B."/>
            <person name="Bense V."/>
            <person name="Catcheside P."/>
            <person name="Chovatia M."/>
            <person name="Cooper J."/>
            <person name="Damon W."/>
            <person name="Desjardin D."/>
            <person name="Finy P."/>
            <person name="Geml J."/>
            <person name="Haridas S."/>
            <person name="Hughes K."/>
            <person name="Justo A."/>
            <person name="Karasinski D."/>
            <person name="Kautmanova I."/>
            <person name="Kiss B."/>
            <person name="Kocsube S."/>
            <person name="Kotiranta H."/>
            <person name="LaButti K.M."/>
            <person name="Lechner B.E."/>
            <person name="Liimatainen K."/>
            <person name="Lipzen A."/>
            <person name="Lukacs Z."/>
            <person name="Mihaltcheva S."/>
            <person name="Morgado L.N."/>
            <person name="Niskanen T."/>
            <person name="Noordeloos M.E."/>
            <person name="Ohm R.A."/>
            <person name="Ortiz-Santana B."/>
            <person name="Ovrebo C."/>
            <person name="Racz N."/>
            <person name="Riley R."/>
            <person name="Savchenko A."/>
            <person name="Shiryaev A."/>
            <person name="Soop K."/>
            <person name="Spirin V."/>
            <person name="Szebenyi C."/>
            <person name="Tomsovsky M."/>
            <person name="Tulloss R.E."/>
            <person name="Uehling J."/>
            <person name="Grigoriev I.V."/>
            <person name="Vagvolgyi C."/>
            <person name="Papp T."/>
            <person name="Martin F.M."/>
            <person name="Miettinen O."/>
            <person name="Hibbett D.S."/>
            <person name="Nagy L.G."/>
        </authorList>
    </citation>
    <scope>NUCLEOTIDE SEQUENCE [LARGE SCALE GENOMIC DNA]</scope>
    <source>
        <strain evidence="2 3">CBS 309.79</strain>
    </source>
</reference>
<proteinExistence type="predicted"/>
<evidence type="ECO:0000313" key="3">
    <source>
        <dbReference type="Proteomes" id="UP000305067"/>
    </source>
</evidence>
<keyword evidence="3" id="KW-1185">Reference proteome</keyword>
<feature type="compositionally biased region" description="Pro residues" evidence="1">
    <location>
        <begin position="29"/>
        <end position="38"/>
    </location>
</feature>
<feature type="region of interest" description="Disordered" evidence="1">
    <location>
        <begin position="22"/>
        <end position="43"/>
    </location>
</feature>
<name>A0A5C3QWJ9_9AGAR</name>
<dbReference type="Proteomes" id="UP000305067">
    <property type="component" value="Unassembled WGS sequence"/>
</dbReference>
<dbReference type="EMBL" id="ML178815">
    <property type="protein sequence ID" value="TFL06403.1"/>
    <property type="molecule type" value="Genomic_DNA"/>
</dbReference>
<dbReference type="AlphaFoldDB" id="A0A5C3QWJ9"/>
<dbReference type="STRING" id="1884261.A0A5C3QWJ9"/>
<sequence length="170" mass="19337">MDYTGKQTDVIDFGGETNYEGHAWFQNAPTPPPAPSQPATPARHYEPPAQVIMQNEGFEYALKVAPNVLYSRFKQYGQLGVLGWCSEFGEMIDHLKDLGFQGQMFVSTRTQALRTCEEILALKLPIEMQIVVIYLSSQVSRLRRFLDGDKVFDDYPEPQFPLDPSRYSHA</sequence>
<gene>
    <name evidence="2" type="ORF">BDV98DRAFT_540594</name>
</gene>
<protein>
    <submittedName>
        <fullName evidence="2">Uncharacterized protein</fullName>
    </submittedName>
</protein>
<accession>A0A5C3QWJ9</accession>
<evidence type="ECO:0000256" key="1">
    <source>
        <dbReference type="SAM" id="MobiDB-lite"/>
    </source>
</evidence>
<organism evidence="2 3">
    <name type="scientific">Pterulicium gracile</name>
    <dbReference type="NCBI Taxonomy" id="1884261"/>
    <lineage>
        <taxon>Eukaryota</taxon>
        <taxon>Fungi</taxon>
        <taxon>Dikarya</taxon>
        <taxon>Basidiomycota</taxon>
        <taxon>Agaricomycotina</taxon>
        <taxon>Agaricomycetes</taxon>
        <taxon>Agaricomycetidae</taxon>
        <taxon>Agaricales</taxon>
        <taxon>Pleurotineae</taxon>
        <taxon>Pterulaceae</taxon>
        <taxon>Pterulicium</taxon>
    </lineage>
</organism>
<dbReference type="OrthoDB" id="2626014at2759"/>
<evidence type="ECO:0000313" key="2">
    <source>
        <dbReference type="EMBL" id="TFL06403.1"/>
    </source>
</evidence>